<feature type="region of interest" description="Disordered" evidence="6">
    <location>
        <begin position="615"/>
        <end position="682"/>
    </location>
</feature>
<keyword evidence="7" id="KW-0812">Transmembrane</keyword>
<dbReference type="InterPro" id="IPR003598">
    <property type="entry name" value="Ig_sub2"/>
</dbReference>
<evidence type="ECO:0000259" key="8">
    <source>
        <dbReference type="PROSITE" id="PS50835"/>
    </source>
</evidence>
<feature type="compositionally biased region" description="Basic and acidic residues" evidence="6">
    <location>
        <begin position="615"/>
        <end position="624"/>
    </location>
</feature>
<proteinExistence type="predicted"/>
<name>A0A315VUW6_GAMAF</name>
<dbReference type="InterPro" id="IPR036179">
    <property type="entry name" value="Ig-like_dom_sf"/>
</dbReference>
<evidence type="ECO:0000256" key="1">
    <source>
        <dbReference type="ARBA" id="ARBA00004435"/>
    </source>
</evidence>
<feature type="domain" description="Ig-like" evidence="8">
    <location>
        <begin position="484"/>
        <end position="568"/>
    </location>
</feature>
<feature type="transmembrane region" description="Helical" evidence="7">
    <location>
        <begin position="585"/>
        <end position="604"/>
    </location>
</feature>
<feature type="region of interest" description="Disordered" evidence="6">
    <location>
        <begin position="180"/>
        <end position="214"/>
    </location>
</feature>
<evidence type="ECO:0000256" key="4">
    <source>
        <dbReference type="ARBA" id="ARBA00022949"/>
    </source>
</evidence>
<sequence>MRGACDDHSPAQEGVAGRHDPGPLRILLHYHAERPSDDSCPASLESASHCGSGQSFNKTILGVNTTSPAGRAFVRASRNSKTPVAESVGVNSPSETLLYSTCHMAVTAEPSRTFFQPTCCARHSERVLSRSARSPPAAAAYMRKNRKDIWDGSTPKTDLLHTPRENVAFLDSHLPQHLGEVQQHQRGQSRDAGPVGSHSGSGPTQDAKFPTFPLQDQDSQLGVPFCEQMSRTEPRQPGSDYNNVPDVGRHVGTSGAVGIILNGQPPWDSDRGRSFRLKNVEDDTPGILSSRLVPSLNAAASFHMLLFLWRIHDRLSKEYLTSMDDYMQTELLSPEDNFQPLLSTVVIVMLCGAHEPRCTQGLKVTWTGPQTIQRAEGDTVTLACSYTPSLLDTGEIDIEWSVLSPDTTKKDQMLLSYTRGTKYYHGGPRVTEGFSFAAGDPSKGDASLSIAQLSRDHSSTYQCKVKKSPGVDTRKVSLVVKVKPSVPRCWLEGGELVGEAVSLHCESSEGSTPLTYKWRRESKDPLPAAATQDGATGELRINNHTQRFAGIYLCEVNNAVGAERCRISLRANKHPNRSAVIGGKVVGSLLLIFIFLVFAGVLHWKLKDRRHHEEEFSNEIREDVGPPDSRPVSRHTGRTPQTAYNWADQNDVRTFHASATGKDKQRLEMTASTDTQRDAGGL</sequence>
<dbReference type="InterPro" id="IPR007110">
    <property type="entry name" value="Ig-like_dom"/>
</dbReference>
<evidence type="ECO:0000313" key="10">
    <source>
        <dbReference type="Proteomes" id="UP000250572"/>
    </source>
</evidence>
<dbReference type="AlphaFoldDB" id="A0A315VUW6"/>
<evidence type="ECO:0000256" key="7">
    <source>
        <dbReference type="SAM" id="Phobius"/>
    </source>
</evidence>
<comment type="caution">
    <text evidence="9">The sequence shown here is derived from an EMBL/GenBank/DDBJ whole genome shotgun (WGS) entry which is preliminary data.</text>
</comment>
<dbReference type="InterPro" id="IPR013783">
    <property type="entry name" value="Ig-like_fold"/>
</dbReference>
<dbReference type="Proteomes" id="UP000250572">
    <property type="component" value="Unassembled WGS sequence"/>
</dbReference>
<evidence type="ECO:0000256" key="3">
    <source>
        <dbReference type="ARBA" id="ARBA00022427"/>
    </source>
</evidence>
<dbReference type="STRING" id="33528.ENSGAFP00000005148"/>
<dbReference type="SMART" id="SM00409">
    <property type="entry name" value="IG"/>
    <property type="match status" value="2"/>
</dbReference>
<evidence type="ECO:0000256" key="5">
    <source>
        <dbReference type="ARBA" id="ARBA00023768"/>
    </source>
</evidence>
<reference evidence="9 10" key="1">
    <citation type="journal article" date="2018" name="G3 (Bethesda)">
        <title>A High-Quality Reference Genome for the Invasive Mosquitofish Gambusia affinis Using a Chicago Library.</title>
        <authorList>
            <person name="Hoffberg S.L."/>
            <person name="Troendle N.J."/>
            <person name="Glenn T.C."/>
            <person name="Mahmud O."/>
            <person name="Louha S."/>
            <person name="Chalopin D."/>
            <person name="Bennetzen J.L."/>
            <person name="Mauricio R."/>
        </authorList>
    </citation>
    <scope>NUCLEOTIDE SEQUENCE [LARGE SCALE GENOMIC DNA]</scope>
    <source>
        <strain evidence="9">NE01/NJP1002.9</strain>
        <tissue evidence="9">Muscle</tissue>
    </source>
</reference>
<organism evidence="9 10">
    <name type="scientific">Gambusia affinis</name>
    <name type="common">Western mosquitofish</name>
    <name type="synonym">Heterandria affinis</name>
    <dbReference type="NCBI Taxonomy" id="33528"/>
    <lineage>
        <taxon>Eukaryota</taxon>
        <taxon>Metazoa</taxon>
        <taxon>Chordata</taxon>
        <taxon>Craniata</taxon>
        <taxon>Vertebrata</taxon>
        <taxon>Euteleostomi</taxon>
        <taxon>Actinopterygii</taxon>
        <taxon>Neopterygii</taxon>
        <taxon>Teleostei</taxon>
        <taxon>Neoteleostei</taxon>
        <taxon>Acanthomorphata</taxon>
        <taxon>Ovalentaria</taxon>
        <taxon>Atherinomorphae</taxon>
        <taxon>Cyprinodontiformes</taxon>
        <taxon>Poeciliidae</taxon>
        <taxon>Poeciliinae</taxon>
        <taxon>Gambusia</taxon>
    </lineage>
</organism>
<dbReference type="Gene3D" id="2.60.40.10">
    <property type="entry name" value="Immunoglobulins"/>
    <property type="match status" value="2"/>
</dbReference>
<accession>A0A315VUW6</accession>
<dbReference type="GO" id="GO:0005912">
    <property type="term" value="C:adherens junction"/>
    <property type="evidence" value="ECO:0007669"/>
    <property type="project" value="UniProtKB-SubCell"/>
</dbReference>
<dbReference type="InterPro" id="IPR052307">
    <property type="entry name" value="EJ_Adhesion_Regulator"/>
</dbReference>
<evidence type="ECO:0000256" key="6">
    <source>
        <dbReference type="SAM" id="MobiDB-lite"/>
    </source>
</evidence>
<feature type="region of interest" description="Disordered" evidence="6">
    <location>
        <begin position="1"/>
        <end position="22"/>
    </location>
</feature>
<feature type="domain" description="Ig-like" evidence="8">
    <location>
        <begin position="356"/>
        <end position="477"/>
    </location>
</feature>
<feature type="compositionally biased region" description="Polar residues" evidence="6">
    <location>
        <begin position="638"/>
        <end position="648"/>
    </location>
</feature>
<dbReference type="GO" id="GO:0016323">
    <property type="term" value="C:basolateral plasma membrane"/>
    <property type="evidence" value="ECO:0007669"/>
    <property type="project" value="UniProtKB-SubCell"/>
</dbReference>
<comment type="subcellular location">
    <subcellularLocation>
        <location evidence="5">Basolateral cell membrane</location>
        <topology evidence="5">Single-pass type I membrane protein</topology>
    </subcellularLocation>
    <subcellularLocation>
        <location evidence="2">Cell junction</location>
        <location evidence="2">Adherens junction</location>
    </subcellularLocation>
    <subcellularLocation>
        <location evidence="1">Cell junction</location>
        <location evidence="1">Tight junction</location>
    </subcellularLocation>
</comment>
<dbReference type="Pfam" id="PF07686">
    <property type="entry name" value="V-set"/>
    <property type="match status" value="1"/>
</dbReference>
<dbReference type="SUPFAM" id="SSF48726">
    <property type="entry name" value="Immunoglobulin"/>
    <property type="match status" value="2"/>
</dbReference>
<protein>
    <recommendedName>
        <fullName evidence="8">Ig-like domain-containing protein</fullName>
    </recommendedName>
</protein>
<keyword evidence="10" id="KW-1185">Reference proteome</keyword>
<dbReference type="PANTHER" id="PTHR44468">
    <property type="entry name" value="COXSACKIEVIRUS AND ADENOVIRUS RECEPTOR-RELATED"/>
    <property type="match status" value="1"/>
</dbReference>
<keyword evidence="3" id="KW-0796">Tight junction</keyword>
<dbReference type="GO" id="GO:0005923">
    <property type="term" value="C:bicellular tight junction"/>
    <property type="evidence" value="ECO:0007669"/>
    <property type="project" value="UniProtKB-SubCell"/>
</dbReference>
<keyword evidence="4" id="KW-0965">Cell junction</keyword>
<keyword evidence="7" id="KW-1133">Transmembrane helix</keyword>
<evidence type="ECO:0000313" key="9">
    <source>
        <dbReference type="EMBL" id="PWA26650.1"/>
    </source>
</evidence>
<dbReference type="InterPro" id="IPR003599">
    <property type="entry name" value="Ig_sub"/>
</dbReference>
<dbReference type="SMART" id="SM00408">
    <property type="entry name" value="IGc2"/>
    <property type="match status" value="2"/>
</dbReference>
<evidence type="ECO:0000256" key="2">
    <source>
        <dbReference type="ARBA" id="ARBA00004536"/>
    </source>
</evidence>
<dbReference type="EMBL" id="NHOQ01001156">
    <property type="protein sequence ID" value="PWA26650.1"/>
    <property type="molecule type" value="Genomic_DNA"/>
</dbReference>
<dbReference type="Pfam" id="PF13927">
    <property type="entry name" value="Ig_3"/>
    <property type="match status" value="1"/>
</dbReference>
<dbReference type="PROSITE" id="PS50835">
    <property type="entry name" value="IG_LIKE"/>
    <property type="match status" value="2"/>
</dbReference>
<dbReference type="InterPro" id="IPR013106">
    <property type="entry name" value="Ig_V-set"/>
</dbReference>
<dbReference type="PANTHER" id="PTHR44468:SF1">
    <property type="entry name" value="V-SET AND IMMUNOGLOBULIN DOMAIN CONTAINING 8A ISOFORM 1"/>
    <property type="match status" value="1"/>
</dbReference>
<gene>
    <name evidence="9" type="ORF">CCH79_00000696</name>
</gene>
<keyword evidence="7" id="KW-0472">Membrane</keyword>